<sequence>MDAPYSTRTDTTYIKQEEFAVTFAYKGKASSDCCFTAATIVISHFGSKKNPLMPKHVIKQQRRGAKSLSGSSYYIPSMLSISTVDAIEALMQYLAVKTFPLLQLEFPWVLIIALHKDIEILQNFVI</sequence>
<protein>
    <submittedName>
        <fullName evidence="1">Uncharacterized protein</fullName>
    </submittedName>
</protein>
<comment type="caution">
    <text evidence="1">The sequence shown here is derived from an EMBL/GenBank/DDBJ whole genome shotgun (WGS) entry which is preliminary data.</text>
</comment>
<organism evidence="1 2">
    <name type="scientific">Anisodus tanguticus</name>
    <dbReference type="NCBI Taxonomy" id="243964"/>
    <lineage>
        <taxon>Eukaryota</taxon>
        <taxon>Viridiplantae</taxon>
        <taxon>Streptophyta</taxon>
        <taxon>Embryophyta</taxon>
        <taxon>Tracheophyta</taxon>
        <taxon>Spermatophyta</taxon>
        <taxon>Magnoliopsida</taxon>
        <taxon>eudicotyledons</taxon>
        <taxon>Gunneridae</taxon>
        <taxon>Pentapetalae</taxon>
        <taxon>asterids</taxon>
        <taxon>lamiids</taxon>
        <taxon>Solanales</taxon>
        <taxon>Solanaceae</taxon>
        <taxon>Solanoideae</taxon>
        <taxon>Hyoscyameae</taxon>
        <taxon>Anisodus</taxon>
    </lineage>
</organism>
<proteinExistence type="predicted"/>
<gene>
    <name evidence="1" type="ORF">RND71_014557</name>
</gene>
<evidence type="ECO:0000313" key="1">
    <source>
        <dbReference type="EMBL" id="KAK4366677.1"/>
    </source>
</evidence>
<keyword evidence="2" id="KW-1185">Reference proteome</keyword>
<reference evidence="1" key="1">
    <citation type="submission" date="2023-12" db="EMBL/GenBank/DDBJ databases">
        <title>Genome assembly of Anisodus tanguticus.</title>
        <authorList>
            <person name="Wang Y.-J."/>
        </authorList>
    </citation>
    <scope>NUCLEOTIDE SEQUENCE</scope>
    <source>
        <strain evidence="1">KB-2021</strain>
        <tissue evidence="1">Leaf</tissue>
    </source>
</reference>
<dbReference type="AlphaFoldDB" id="A0AAE1SC00"/>
<accession>A0AAE1SC00</accession>
<evidence type="ECO:0000313" key="2">
    <source>
        <dbReference type="Proteomes" id="UP001291623"/>
    </source>
</evidence>
<name>A0AAE1SC00_9SOLA</name>
<dbReference type="EMBL" id="JAVYJV010000007">
    <property type="protein sequence ID" value="KAK4366677.1"/>
    <property type="molecule type" value="Genomic_DNA"/>
</dbReference>
<dbReference type="Proteomes" id="UP001291623">
    <property type="component" value="Unassembled WGS sequence"/>
</dbReference>